<evidence type="ECO:0000256" key="2">
    <source>
        <dbReference type="SAM" id="Phobius"/>
    </source>
</evidence>
<dbReference type="OrthoDB" id="3362711at2759"/>
<reference evidence="3 4" key="1">
    <citation type="submission" date="2014-02" db="EMBL/GenBank/DDBJ databases">
        <title>Transposable element dynamics among asymbiotic and ectomycorrhizal Amanita fungi.</title>
        <authorList>
            <consortium name="DOE Joint Genome Institute"/>
            <person name="Hess J."/>
            <person name="Skrede I."/>
            <person name="Wolfe B."/>
            <person name="LaButti K."/>
            <person name="Ohm R.A."/>
            <person name="Grigoriev I.V."/>
            <person name="Pringle A."/>
        </authorList>
    </citation>
    <scope>NUCLEOTIDE SEQUENCE [LARGE SCALE GENOMIC DNA]</scope>
    <source>
        <strain evidence="3 4">SKay4041</strain>
    </source>
</reference>
<evidence type="ECO:0000256" key="1">
    <source>
        <dbReference type="SAM" id="MobiDB-lite"/>
    </source>
</evidence>
<feature type="transmembrane region" description="Helical" evidence="2">
    <location>
        <begin position="29"/>
        <end position="48"/>
    </location>
</feature>
<keyword evidence="4" id="KW-1185">Reference proteome</keyword>
<evidence type="ECO:0000313" key="4">
    <source>
        <dbReference type="Proteomes" id="UP000242287"/>
    </source>
</evidence>
<dbReference type="Proteomes" id="UP000242287">
    <property type="component" value="Unassembled WGS sequence"/>
</dbReference>
<organism evidence="3 4">
    <name type="scientific">Amanita thiersii Skay4041</name>
    <dbReference type="NCBI Taxonomy" id="703135"/>
    <lineage>
        <taxon>Eukaryota</taxon>
        <taxon>Fungi</taxon>
        <taxon>Dikarya</taxon>
        <taxon>Basidiomycota</taxon>
        <taxon>Agaricomycotina</taxon>
        <taxon>Agaricomycetes</taxon>
        <taxon>Agaricomycetidae</taxon>
        <taxon>Agaricales</taxon>
        <taxon>Pluteineae</taxon>
        <taxon>Amanitaceae</taxon>
        <taxon>Amanita</taxon>
    </lineage>
</organism>
<keyword evidence="2" id="KW-0812">Transmembrane</keyword>
<gene>
    <name evidence="3" type="ORF">AMATHDRAFT_49480</name>
</gene>
<dbReference type="AlphaFoldDB" id="A0A2A9NEI2"/>
<dbReference type="STRING" id="703135.A0A2A9NEI2"/>
<sequence length="288" mass="31885">MYAEPSLPVFFNPFLPRSRLVHSLFRPHLMLRLHLYGWLTLFYFVFFVNASPSCTLDYAWMSNSLNQSPCQVTFVLSPLGTSQLYGQASDNPCECNTVMFSLLSACAICQGNGGTGDNLRHYTKYCTNVLSGTYPKDYNTTAIPHWTFQNVGKNGMFDVVKAERDHERMTGWVSISEGPEATFRPIVTSTTSIVDTRTTTILTTSFTTVAPTEVAIEKISKPNTGAIVGGVIGGVAGLALISGGVIVWLYHRKQPRKHVHRELDSPRPLSNSPSDTYKLPVFGYQGNK</sequence>
<keyword evidence="2" id="KW-1133">Transmembrane helix</keyword>
<feature type="region of interest" description="Disordered" evidence="1">
    <location>
        <begin position="259"/>
        <end position="279"/>
    </location>
</feature>
<protein>
    <recommendedName>
        <fullName evidence="5">Mid2 domain-containing protein</fullName>
    </recommendedName>
</protein>
<accession>A0A2A9NEI2</accession>
<dbReference type="EMBL" id="KZ302061">
    <property type="protein sequence ID" value="PFH48458.1"/>
    <property type="molecule type" value="Genomic_DNA"/>
</dbReference>
<keyword evidence="2" id="KW-0472">Membrane</keyword>
<evidence type="ECO:0008006" key="5">
    <source>
        <dbReference type="Google" id="ProtNLM"/>
    </source>
</evidence>
<name>A0A2A9NEI2_9AGAR</name>
<feature type="transmembrane region" description="Helical" evidence="2">
    <location>
        <begin position="226"/>
        <end position="250"/>
    </location>
</feature>
<evidence type="ECO:0000313" key="3">
    <source>
        <dbReference type="EMBL" id="PFH48458.1"/>
    </source>
</evidence>
<proteinExistence type="predicted"/>